<keyword evidence="3" id="KW-1185">Reference proteome</keyword>
<evidence type="ECO:0000313" key="3">
    <source>
        <dbReference type="Proteomes" id="UP000767291"/>
    </source>
</evidence>
<gene>
    <name evidence="2" type="ORF">J2Z43_000400</name>
</gene>
<keyword evidence="1" id="KW-1133">Transmembrane helix</keyword>
<organism evidence="2 3">
    <name type="scientific">Metaclostridioides mangenotii</name>
    <dbReference type="NCBI Taxonomy" id="1540"/>
    <lineage>
        <taxon>Bacteria</taxon>
        <taxon>Bacillati</taxon>
        <taxon>Bacillota</taxon>
        <taxon>Clostridia</taxon>
        <taxon>Peptostreptococcales</taxon>
        <taxon>Peptostreptococcaceae</taxon>
        <taxon>Metaclostridioides</taxon>
    </lineage>
</organism>
<sequence length="37" mass="4151">MCVVVDVEEDFQDLIYVADVIAVHHVAVVIINVEIKL</sequence>
<dbReference type="EMBL" id="JAGGJX010000001">
    <property type="protein sequence ID" value="MBP1854010.1"/>
    <property type="molecule type" value="Genomic_DNA"/>
</dbReference>
<proteinExistence type="predicted"/>
<evidence type="ECO:0000313" key="2">
    <source>
        <dbReference type="EMBL" id="MBP1854010.1"/>
    </source>
</evidence>
<keyword evidence="1" id="KW-0812">Transmembrane</keyword>
<name>A0ABS4E7T5_9FIRM</name>
<comment type="caution">
    <text evidence="2">The sequence shown here is derived from an EMBL/GenBank/DDBJ whole genome shotgun (WGS) entry which is preliminary data.</text>
</comment>
<evidence type="ECO:0000256" key="1">
    <source>
        <dbReference type="SAM" id="Phobius"/>
    </source>
</evidence>
<dbReference type="Proteomes" id="UP000767291">
    <property type="component" value="Unassembled WGS sequence"/>
</dbReference>
<feature type="transmembrane region" description="Helical" evidence="1">
    <location>
        <begin position="14"/>
        <end position="33"/>
    </location>
</feature>
<reference evidence="2 3" key="1">
    <citation type="submission" date="2021-03" db="EMBL/GenBank/DDBJ databases">
        <title>Genomic Encyclopedia of Type Strains, Phase IV (KMG-IV): sequencing the most valuable type-strain genomes for metagenomic binning, comparative biology and taxonomic classification.</title>
        <authorList>
            <person name="Goeker M."/>
        </authorList>
    </citation>
    <scope>NUCLEOTIDE SEQUENCE [LARGE SCALE GENOMIC DNA]</scope>
    <source>
        <strain evidence="2 3">DSM 1289</strain>
    </source>
</reference>
<accession>A0ABS4E7T5</accession>
<keyword evidence="1" id="KW-0472">Membrane</keyword>
<protein>
    <submittedName>
        <fullName evidence="2">Uncharacterized protein</fullName>
    </submittedName>
</protein>